<dbReference type="GO" id="GO:0016020">
    <property type="term" value="C:membrane"/>
    <property type="evidence" value="ECO:0007669"/>
    <property type="project" value="UniProtKB-SubCell"/>
</dbReference>
<dbReference type="RefSeq" id="WP_028498506.1">
    <property type="nucleotide sequence ID" value="NZ_CP028519.1"/>
</dbReference>
<dbReference type="EMBL" id="CP028519">
    <property type="protein sequence ID" value="AVY93529.1"/>
    <property type="molecule type" value="Genomic_DNA"/>
</dbReference>
<protein>
    <submittedName>
        <fullName evidence="8">Cytochrome c biogenesis protein ResB</fullName>
    </submittedName>
</protein>
<dbReference type="GO" id="GO:0017004">
    <property type="term" value="P:cytochrome complex assembly"/>
    <property type="evidence" value="ECO:0007669"/>
    <property type="project" value="UniProtKB-KW"/>
</dbReference>
<dbReference type="AlphaFoldDB" id="A0A2S0P813"/>
<dbReference type="STRING" id="1122240.GCA_000620105_01119"/>
<dbReference type="InterPro" id="IPR007816">
    <property type="entry name" value="ResB-like_domain"/>
</dbReference>
<gene>
    <name evidence="8" type="ORF">DAI18_05315</name>
</gene>
<keyword evidence="4 6" id="KW-1133">Transmembrane helix</keyword>
<keyword evidence="9" id="KW-1185">Reference proteome</keyword>
<feature type="transmembrane region" description="Helical" evidence="6">
    <location>
        <begin position="164"/>
        <end position="182"/>
    </location>
</feature>
<keyword evidence="3" id="KW-0201">Cytochrome c-type biogenesis</keyword>
<keyword evidence="5 6" id="KW-0472">Membrane</keyword>
<evidence type="ECO:0000256" key="3">
    <source>
        <dbReference type="ARBA" id="ARBA00022748"/>
    </source>
</evidence>
<evidence type="ECO:0000256" key="4">
    <source>
        <dbReference type="ARBA" id="ARBA00022989"/>
    </source>
</evidence>
<proteinExistence type="predicted"/>
<evidence type="ECO:0000256" key="2">
    <source>
        <dbReference type="ARBA" id="ARBA00022692"/>
    </source>
</evidence>
<accession>A0A2S0P813</accession>
<dbReference type="PANTHER" id="PTHR31566">
    <property type="entry name" value="CYTOCHROME C BIOGENESIS PROTEIN CCS1, CHLOROPLASTIC"/>
    <property type="match status" value="1"/>
</dbReference>
<organism evidence="8 9">
    <name type="scientific">Microvirgula aerodenitrificans</name>
    <dbReference type="NCBI Taxonomy" id="57480"/>
    <lineage>
        <taxon>Bacteria</taxon>
        <taxon>Pseudomonadati</taxon>
        <taxon>Pseudomonadota</taxon>
        <taxon>Betaproteobacteria</taxon>
        <taxon>Neisseriales</taxon>
        <taxon>Aquaspirillaceae</taxon>
        <taxon>Microvirgula</taxon>
    </lineage>
</organism>
<dbReference type="Proteomes" id="UP000244173">
    <property type="component" value="Chromosome"/>
</dbReference>
<reference evidence="8 9" key="1">
    <citation type="submission" date="2018-04" db="EMBL/GenBank/DDBJ databases">
        <title>Denitrifier Microvirgula.</title>
        <authorList>
            <person name="Anderson E."/>
            <person name="Jang J."/>
            <person name="Ishii S."/>
        </authorList>
    </citation>
    <scope>NUCLEOTIDE SEQUENCE [LARGE SCALE GENOMIC DNA]</scope>
    <source>
        <strain evidence="8 9">BE2.4</strain>
    </source>
</reference>
<keyword evidence="2 6" id="KW-0812">Transmembrane</keyword>
<feature type="domain" description="ResB-like" evidence="7">
    <location>
        <begin position="21"/>
        <end position="661"/>
    </location>
</feature>
<evidence type="ECO:0000256" key="6">
    <source>
        <dbReference type="SAM" id="Phobius"/>
    </source>
</evidence>
<evidence type="ECO:0000256" key="5">
    <source>
        <dbReference type="ARBA" id="ARBA00023136"/>
    </source>
</evidence>
<feature type="transmembrane region" description="Helical" evidence="6">
    <location>
        <begin position="610"/>
        <end position="628"/>
    </location>
</feature>
<evidence type="ECO:0000313" key="8">
    <source>
        <dbReference type="EMBL" id="AVY93529.1"/>
    </source>
</evidence>
<dbReference type="KEGG" id="maer:DAI18_05315"/>
<comment type="subcellular location">
    <subcellularLocation>
        <location evidence="1">Membrane</location>
        <topology evidence="1">Multi-pass membrane protein</topology>
    </subcellularLocation>
</comment>
<evidence type="ECO:0000313" key="9">
    <source>
        <dbReference type="Proteomes" id="UP000244173"/>
    </source>
</evidence>
<feature type="transmembrane region" description="Helical" evidence="6">
    <location>
        <begin position="74"/>
        <end position="92"/>
    </location>
</feature>
<name>A0A2S0P813_9NEIS</name>
<sequence>MTSKRRQTGFAASLYELLSSMRFAIGLLTILAIASVIGTVLKQNEPYSNYAFEFGSFWFEVYRTLGLFDVYHSGWFLLILVFLVTSTTLCIWRNAPGFIKDMKAFRERATSQSLAAMTHSARIERALPADKVEAYLKAQGFSVRSLQRDDGLMLAAKKGAANRLGYFLAHIAMVVICIGGLIDGNVPLKLAELFGRASAEVRDVPQSQVPEKSRLGDGNLSFRGNVTLPENQSADVVFLNAGNGYFVQELPFIVTLKKFHVDYYTNGMPKRFASDVVVTDKQNGKETAATIEVNHPLTIDGVSIYQASFGDGGSGLEFAAWDLNRPLDKPVTLRGKSMNGQPLVIDGKRYTLEFGDFRPFNVESVADNSAMGVKKNLQGLLADASRVNHDKQVKNLGPSIQFKLRDAQGQALEYMTYMAPIQLEGHSYIVSGVRTQVGGPMSFLRYPLDAEGKLDSFMRLKNALQNPALYGEVARRAAAKAEAGGAIDASLARQFAGSVEWVLARFSQQGFAGLENFLDQKVPEEKRQAVAQTYVKILQGAIIDLQDVARRQAQLEPLPLNENSYRFLLDSLVAYSASRDYGSPLFLQLTGFDEVKASGLQMTRSPGKNVVYLGSLLLVAGILFMFYVRELRLWVLIQPEGNSRMAMASNRKTSDLDRDFDRHRDAIEHL</sequence>
<evidence type="ECO:0000256" key="1">
    <source>
        <dbReference type="ARBA" id="ARBA00004141"/>
    </source>
</evidence>
<dbReference type="Pfam" id="PF05140">
    <property type="entry name" value="ResB"/>
    <property type="match status" value="1"/>
</dbReference>
<dbReference type="OrthoDB" id="9770923at2"/>
<dbReference type="PANTHER" id="PTHR31566:SF0">
    <property type="entry name" value="CYTOCHROME C BIOGENESIS PROTEIN CCS1, CHLOROPLASTIC"/>
    <property type="match status" value="1"/>
</dbReference>
<evidence type="ECO:0000259" key="7">
    <source>
        <dbReference type="Pfam" id="PF05140"/>
    </source>
</evidence>
<dbReference type="InterPro" id="IPR023494">
    <property type="entry name" value="Cyt_c_bgen_Ccs1/CcsB/ResB"/>
</dbReference>
<feature type="transmembrane region" description="Helical" evidence="6">
    <location>
        <begin position="21"/>
        <end position="41"/>
    </location>
</feature>